<proteinExistence type="predicted"/>
<dbReference type="EMBL" id="AMEZ01000080">
    <property type="protein sequence ID" value="EKY24631.1"/>
    <property type="molecule type" value="Genomic_DNA"/>
</dbReference>
<protein>
    <submittedName>
        <fullName evidence="1">Uncharacterized protein</fullName>
    </submittedName>
</protein>
<name>L1Q9M7_9CLOT</name>
<dbReference type="HOGENOM" id="CLU_1105633_0_0_9"/>
<dbReference type="PATRIC" id="fig|545697.3.peg.2616"/>
<accession>L1Q9M7</accession>
<dbReference type="AlphaFoldDB" id="L1Q9M7"/>
<evidence type="ECO:0000313" key="2">
    <source>
        <dbReference type="Proteomes" id="UP000010420"/>
    </source>
</evidence>
<reference evidence="1 2" key="1">
    <citation type="submission" date="2012-05" db="EMBL/GenBank/DDBJ databases">
        <authorList>
            <person name="Weinstock G."/>
            <person name="Sodergren E."/>
            <person name="Lobos E.A."/>
            <person name="Fulton L."/>
            <person name="Fulton R."/>
            <person name="Courtney L."/>
            <person name="Fronick C."/>
            <person name="O'Laughlin M."/>
            <person name="Godfrey J."/>
            <person name="Wilson R.M."/>
            <person name="Miner T."/>
            <person name="Farmer C."/>
            <person name="Delehaunty K."/>
            <person name="Cordes M."/>
            <person name="Minx P."/>
            <person name="Tomlinson C."/>
            <person name="Chen J."/>
            <person name="Wollam A."/>
            <person name="Pepin K.H."/>
            <person name="Bhonagiri V."/>
            <person name="Zhang X."/>
            <person name="Suruliraj S."/>
            <person name="Warren W."/>
            <person name="Mitreva M."/>
            <person name="Mardis E.R."/>
            <person name="Wilson R.K."/>
        </authorList>
    </citation>
    <scope>NUCLEOTIDE SEQUENCE [LARGE SCALE GENOMIC DNA]</scope>
    <source>
        <strain evidence="1 2">DSM 1785</strain>
    </source>
</reference>
<evidence type="ECO:0000313" key="1">
    <source>
        <dbReference type="EMBL" id="EKY24631.1"/>
    </source>
</evidence>
<keyword evidence="2" id="KW-1185">Reference proteome</keyword>
<dbReference type="Proteomes" id="UP000010420">
    <property type="component" value="Unassembled WGS sequence"/>
</dbReference>
<comment type="caution">
    <text evidence="1">The sequence shown here is derived from an EMBL/GenBank/DDBJ whole genome shotgun (WGS) entry which is preliminary data.</text>
</comment>
<dbReference type="STRING" id="545697.HMPREF0216_02661"/>
<sequence length="251" mass="30354">MNEISSESINAFILIYNYSRKYCIDKIDKIRCKYKEIDDKLNSDLNYKITCYLEDEILKDSIRIGILSSILISLEKYDIKNEKLFKNSKEFIKEIYKESTINYKEYKCQLKSKIDIVCKDEISKLDDYIDNINSEDGKLYGLQLFYRHVLTNREYSEKKKAVLDRVNEFKNCKTIKEEIFIMDYKDKIYSEIENNYKNEYIYELNLSNYSYILDVKGINFLTNAGFNTYWFDNKLSWVIEKNHEGWYHIYF</sequence>
<gene>
    <name evidence="1" type="ORF">HMPREF0216_02661</name>
</gene>
<organism evidence="1 2">
    <name type="scientific">Clostridium celatum DSM 1785</name>
    <dbReference type="NCBI Taxonomy" id="545697"/>
    <lineage>
        <taxon>Bacteria</taxon>
        <taxon>Bacillati</taxon>
        <taxon>Bacillota</taxon>
        <taxon>Clostridia</taxon>
        <taxon>Eubacteriales</taxon>
        <taxon>Clostridiaceae</taxon>
        <taxon>Clostridium</taxon>
    </lineage>
</organism>